<sequence length="514" mass="60224">MVNLPNECIQNILTHVKKSDYNTFHAAILINRKWCQNGIMFLWQQPFNIPDNFKHRYKLISIFHYFFDVNKDELYSAIAPSFNYPSFLKSLHSDNLANIVLEWITKHSSKSKKPKKLKNQKRSGRSRVYQPTFFTLYRNNNTSSIGSLIKFNLFKNIFKSKSSFDSKPFQEKFSLVIQSILNVIVESCVNIECLRIGNVYSEYMENYLLKHECFKHLTTFKCYQPNIDPTIFLLFSDYMQNINTLSITISNNNIFDDCKLKELVHLIDSQKHLQSLSIRNQYNADMSLLFEAMSRKSNTLQKLELFSHRNLKHDEAIHLSHCVNLNELSIYGVRICQELDPLLFDSKFYKLKILKFVETSWFYESSSRKGSPFISMITNNGALLNHLHLDLDLKHNSNLFRTISRFCLNLSTFIISIIEGEMFRLLYPIFKNCKNLKSIKIYKIHKDGITEEILTDFINHLSTNLSSLVLNKIKFSLKDYHGDEIDIYHVTSMMEIMRVMLDGSRSLDLISDLG</sequence>
<organism evidence="1 2">
    <name type="scientific">Funneliformis geosporum</name>
    <dbReference type="NCBI Taxonomy" id="1117311"/>
    <lineage>
        <taxon>Eukaryota</taxon>
        <taxon>Fungi</taxon>
        <taxon>Fungi incertae sedis</taxon>
        <taxon>Mucoromycota</taxon>
        <taxon>Glomeromycotina</taxon>
        <taxon>Glomeromycetes</taxon>
        <taxon>Glomerales</taxon>
        <taxon>Glomeraceae</taxon>
        <taxon>Funneliformis</taxon>
    </lineage>
</organism>
<comment type="caution">
    <text evidence="1">The sequence shown here is derived from an EMBL/GenBank/DDBJ whole genome shotgun (WGS) entry which is preliminary data.</text>
</comment>
<dbReference type="Proteomes" id="UP001153678">
    <property type="component" value="Unassembled WGS sequence"/>
</dbReference>
<proteinExistence type="predicted"/>
<dbReference type="SUPFAM" id="SSF52047">
    <property type="entry name" value="RNI-like"/>
    <property type="match status" value="1"/>
</dbReference>
<dbReference type="Gene3D" id="3.80.10.10">
    <property type="entry name" value="Ribonuclease Inhibitor"/>
    <property type="match status" value="1"/>
</dbReference>
<gene>
    <name evidence="1" type="ORF">FWILDA_LOCUS7420</name>
</gene>
<dbReference type="OrthoDB" id="2373352at2759"/>
<accession>A0A9W4SMZ6</accession>
<dbReference type="EMBL" id="CAMKVN010001457">
    <property type="protein sequence ID" value="CAI2176095.1"/>
    <property type="molecule type" value="Genomic_DNA"/>
</dbReference>
<reference evidence="1" key="1">
    <citation type="submission" date="2022-08" db="EMBL/GenBank/DDBJ databases">
        <authorList>
            <person name="Kallberg Y."/>
            <person name="Tangrot J."/>
            <person name="Rosling A."/>
        </authorList>
    </citation>
    <scope>NUCLEOTIDE SEQUENCE</scope>
    <source>
        <strain evidence="1">Wild A</strain>
    </source>
</reference>
<evidence type="ECO:0000313" key="1">
    <source>
        <dbReference type="EMBL" id="CAI2176095.1"/>
    </source>
</evidence>
<dbReference type="InterPro" id="IPR032675">
    <property type="entry name" value="LRR_dom_sf"/>
</dbReference>
<name>A0A9W4SMZ6_9GLOM</name>
<evidence type="ECO:0000313" key="2">
    <source>
        <dbReference type="Proteomes" id="UP001153678"/>
    </source>
</evidence>
<dbReference type="AlphaFoldDB" id="A0A9W4SMZ6"/>
<keyword evidence="2" id="KW-1185">Reference proteome</keyword>
<protein>
    <submittedName>
        <fullName evidence="1">12275_t:CDS:1</fullName>
    </submittedName>
</protein>